<evidence type="ECO:0000313" key="2">
    <source>
        <dbReference type="Proteomes" id="UP000256763"/>
    </source>
</evidence>
<keyword evidence="2" id="KW-1185">Reference proteome</keyword>
<protein>
    <recommendedName>
        <fullName evidence="3">DUF1488 domain-containing protein</fullName>
    </recommendedName>
</protein>
<name>A0A3E0WLZ6_9GAMM</name>
<dbReference type="InterPro" id="IPR036692">
    <property type="entry name" value="Shew3726-like_sf"/>
</dbReference>
<gene>
    <name evidence="1" type="ORF">CAL65_18250</name>
</gene>
<sequence>MEINFPREEYLDATCDLIWFPAEVNGRRIRCVMEIESLQACCGADLGDPLPTFHAHRPAIESAAARLIAARMFARDGSIAVSADDL</sequence>
<comment type="caution">
    <text evidence="1">The sequence shown here is derived from an EMBL/GenBank/DDBJ whole genome shotgun (WGS) entry which is preliminary data.</text>
</comment>
<dbReference type="EMBL" id="NFZW01000023">
    <property type="protein sequence ID" value="RFA33107.1"/>
    <property type="molecule type" value="Genomic_DNA"/>
</dbReference>
<dbReference type="InterPro" id="IPR009962">
    <property type="entry name" value="DUF1488"/>
</dbReference>
<dbReference type="OrthoDB" id="6465020at2"/>
<organism evidence="1 2">
    <name type="scientific">Alkalilimnicola ehrlichii</name>
    <dbReference type="NCBI Taxonomy" id="351052"/>
    <lineage>
        <taxon>Bacteria</taxon>
        <taxon>Pseudomonadati</taxon>
        <taxon>Pseudomonadota</taxon>
        <taxon>Gammaproteobacteria</taxon>
        <taxon>Chromatiales</taxon>
        <taxon>Ectothiorhodospiraceae</taxon>
        <taxon>Alkalilimnicola</taxon>
    </lineage>
</organism>
<reference evidence="2" key="1">
    <citation type="submission" date="2017-05" db="EMBL/GenBank/DDBJ databases">
        <authorList>
            <person name="Sharma S."/>
            <person name="Sidhu C."/>
            <person name="Pinnaka A.K."/>
        </authorList>
    </citation>
    <scope>NUCLEOTIDE SEQUENCE [LARGE SCALE GENOMIC DNA]</scope>
    <source>
        <strain evidence="2">AK93</strain>
    </source>
</reference>
<dbReference type="RefSeq" id="WP_116303575.1">
    <property type="nucleotide sequence ID" value="NZ_NFZV01000024.1"/>
</dbReference>
<evidence type="ECO:0008006" key="3">
    <source>
        <dbReference type="Google" id="ProtNLM"/>
    </source>
</evidence>
<dbReference type="Proteomes" id="UP000256763">
    <property type="component" value="Unassembled WGS sequence"/>
</dbReference>
<proteinExistence type="predicted"/>
<dbReference type="AlphaFoldDB" id="A0A3E0WLZ6"/>
<accession>A0A3E0WLZ6</accession>
<dbReference type="SUPFAM" id="SSF160272">
    <property type="entry name" value="Shew3726-like"/>
    <property type="match status" value="1"/>
</dbReference>
<dbReference type="Pfam" id="PF07369">
    <property type="entry name" value="DUF1488"/>
    <property type="match status" value="1"/>
</dbReference>
<evidence type="ECO:0000313" key="1">
    <source>
        <dbReference type="EMBL" id="RFA33107.1"/>
    </source>
</evidence>
<dbReference type="Gene3D" id="3.30.160.140">
    <property type="entry name" value="Shew3726-like"/>
    <property type="match status" value="1"/>
</dbReference>